<feature type="domain" description="DUF2399" evidence="2">
    <location>
        <begin position="266"/>
        <end position="406"/>
    </location>
</feature>
<evidence type="ECO:0000313" key="4">
    <source>
        <dbReference type="EMBL" id="ROO83032.1"/>
    </source>
</evidence>
<gene>
    <name evidence="4" type="ORF">EDD29_0520</name>
</gene>
<keyword evidence="5" id="KW-1185">Reference proteome</keyword>
<evidence type="ECO:0000313" key="5">
    <source>
        <dbReference type="Proteomes" id="UP000272400"/>
    </source>
</evidence>
<organism evidence="4 5">
    <name type="scientific">Actinocorallia herbida</name>
    <dbReference type="NCBI Taxonomy" id="58109"/>
    <lineage>
        <taxon>Bacteria</taxon>
        <taxon>Bacillati</taxon>
        <taxon>Actinomycetota</taxon>
        <taxon>Actinomycetes</taxon>
        <taxon>Streptosporangiales</taxon>
        <taxon>Thermomonosporaceae</taxon>
        <taxon>Actinocorallia</taxon>
    </lineage>
</organism>
<accession>A0A3N1CP13</accession>
<dbReference type="EMBL" id="RJKE01000001">
    <property type="protein sequence ID" value="ROO83032.1"/>
    <property type="molecule type" value="Genomic_DNA"/>
</dbReference>
<feature type="compositionally biased region" description="Gly residues" evidence="1">
    <location>
        <begin position="434"/>
        <end position="444"/>
    </location>
</feature>
<sequence>MQNDSLSSLRRPTLADLFALARKRLESGHASLSVEIASPEAHRELVGLLGPLPRFRVGATARVRMSELDAAVRARTGMALGDVLVELHGRPLRDRRAEAATAAGARAALLATAEATELTSHAWYRAWVGELRATSNGTLTRLLGRPDRLARAVRVLELLDGNATTLPELADKATGDAHALDSGRPLSGLVLAALAFRAGSAAPDSAEDRRDLWERFGVAENAYSSTVLVLNLPARGEALGEWMTSGARHGTALRVTLDQLVRHPVSPDATVVHVCENPSVLGGAARELGPACPPLVCAEGQPSVAFLELAERIALCGGSLRYHGDFDWPGIRMTAALVSRHGAAPWRMSSTDYLQGLADAERSVSRPPLKGGAQETPWDPELQEVMRARGVALSEESVIPSLLSDLRAHAANSVGGHGRAARGEAGPRVFEGGVRSGAGPGRSR</sequence>
<dbReference type="NCBIfam" id="TIGR02679">
    <property type="entry name" value="TIGR02679 family protein"/>
    <property type="match status" value="1"/>
</dbReference>
<dbReference type="InterPro" id="IPR013495">
    <property type="entry name" value="CHP02679"/>
</dbReference>
<evidence type="ECO:0000259" key="3">
    <source>
        <dbReference type="Pfam" id="PF11796"/>
    </source>
</evidence>
<dbReference type="InterPro" id="IPR024465">
    <property type="entry name" value="DUF2399"/>
</dbReference>
<dbReference type="Pfam" id="PF09664">
    <property type="entry name" value="DUF2399"/>
    <property type="match status" value="1"/>
</dbReference>
<name>A0A3N1CP13_9ACTN</name>
<evidence type="ECO:0000256" key="1">
    <source>
        <dbReference type="SAM" id="MobiDB-lite"/>
    </source>
</evidence>
<dbReference type="Proteomes" id="UP000272400">
    <property type="component" value="Unassembled WGS sequence"/>
</dbReference>
<dbReference type="InterPro" id="IPR024466">
    <property type="entry name" value="CHP02679_N"/>
</dbReference>
<protein>
    <submittedName>
        <fullName evidence="4">Uncharacterized protein (TIGR02679 family)</fullName>
    </submittedName>
</protein>
<dbReference type="RefSeq" id="WP_170201270.1">
    <property type="nucleotide sequence ID" value="NZ_RJKE01000001.1"/>
</dbReference>
<evidence type="ECO:0000259" key="2">
    <source>
        <dbReference type="Pfam" id="PF09664"/>
    </source>
</evidence>
<dbReference type="AlphaFoldDB" id="A0A3N1CP13"/>
<comment type="caution">
    <text evidence="4">The sequence shown here is derived from an EMBL/GenBank/DDBJ whole genome shotgun (WGS) entry which is preliminary data.</text>
</comment>
<feature type="region of interest" description="Disordered" evidence="1">
    <location>
        <begin position="415"/>
        <end position="444"/>
    </location>
</feature>
<proteinExistence type="predicted"/>
<reference evidence="4 5" key="1">
    <citation type="submission" date="2018-11" db="EMBL/GenBank/DDBJ databases">
        <title>Sequencing the genomes of 1000 actinobacteria strains.</title>
        <authorList>
            <person name="Klenk H.-P."/>
        </authorList>
    </citation>
    <scope>NUCLEOTIDE SEQUENCE [LARGE SCALE GENOMIC DNA]</scope>
    <source>
        <strain evidence="4 5">DSM 44254</strain>
    </source>
</reference>
<dbReference type="Pfam" id="PF11796">
    <property type="entry name" value="DUF3323"/>
    <property type="match status" value="1"/>
</dbReference>
<feature type="domain" description="Conserved hypothetical protein CHP02679 N terminus" evidence="3">
    <location>
        <begin position="32"/>
        <end position="234"/>
    </location>
</feature>